<feature type="compositionally biased region" description="Basic residues" evidence="1">
    <location>
        <begin position="1"/>
        <end position="18"/>
    </location>
</feature>
<protein>
    <submittedName>
        <fullName evidence="2">Uncharacterized protein</fullName>
    </submittedName>
</protein>
<feature type="region of interest" description="Disordered" evidence="1">
    <location>
        <begin position="1"/>
        <end position="30"/>
    </location>
</feature>
<reference evidence="2" key="1">
    <citation type="journal article" date="2020" name="Nature">
        <title>Giant virus diversity and host interactions through global metagenomics.</title>
        <authorList>
            <person name="Schulz F."/>
            <person name="Roux S."/>
            <person name="Paez-Espino D."/>
            <person name="Jungbluth S."/>
            <person name="Walsh D.A."/>
            <person name="Denef V.J."/>
            <person name="McMahon K.D."/>
            <person name="Konstantinidis K.T."/>
            <person name="Eloe-Fadrosh E.A."/>
            <person name="Kyrpides N.C."/>
            <person name="Woyke T."/>
        </authorList>
    </citation>
    <scope>NUCLEOTIDE SEQUENCE</scope>
    <source>
        <strain evidence="2">GVMAG-M-3300023174-57</strain>
    </source>
</reference>
<name>A0A6C0DS06_9ZZZZ</name>
<proteinExistence type="predicted"/>
<evidence type="ECO:0000313" key="2">
    <source>
        <dbReference type="EMBL" id="QHT19304.1"/>
    </source>
</evidence>
<sequence length="139" mass="15963">MRATRRSNRRVRRTRRGAQRGGERKYGKVDNASDGYSGAFCGQIKDAAGVARDEHYFWDIDEGSHQYIDEKLQTHIADHIKEQGVNLNANPEFFCQAGYGGDRGEGKVEFLLDDKIAKPPPMEFKYMGEKYTMLFRFCD</sequence>
<dbReference type="AlphaFoldDB" id="A0A6C0DS06"/>
<dbReference type="EMBL" id="MN739664">
    <property type="protein sequence ID" value="QHT19304.1"/>
    <property type="molecule type" value="Genomic_DNA"/>
</dbReference>
<accession>A0A6C0DS06</accession>
<evidence type="ECO:0000256" key="1">
    <source>
        <dbReference type="SAM" id="MobiDB-lite"/>
    </source>
</evidence>
<organism evidence="2">
    <name type="scientific">viral metagenome</name>
    <dbReference type="NCBI Taxonomy" id="1070528"/>
    <lineage>
        <taxon>unclassified sequences</taxon>
        <taxon>metagenomes</taxon>
        <taxon>organismal metagenomes</taxon>
    </lineage>
</organism>